<name>A0ABD1J1T1_9TELE</name>
<dbReference type="SUPFAM" id="SSF56112">
    <property type="entry name" value="Protein kinase-like (PK-like)"/>
    <property type="match status" value="1"/>
</dbReference>
<dbReference type="Proteomes" id="UP001591681">
    <property type="component" value="Unassembled WGS sequence"/>
</dbReference>
<dbReference type="PROSITE" id="PS50011">
    <property type="entry name" value="PROTEIN_KINASE_DOM"/>
    <property type="match status" value="1"/>
</dbReference>
<comment type="catalytic activity">
    <reaction evidence="7">
        <text>L-threonyl-[protein] + ATP = O-phospho-L-threonyl-[protein] + ADP + H(+)</text>
        <dbReference type="Rhea" id="RHEA:46608"/>
        <dbReference type="Rhea" id="RHEA-COMP:11060"/>
        <dbReference type="Rhea" id="RHEA-COMP:11605"/>
        <dbReference type="ChEBI" id="CHEBI:15378"/>
        <dbReference type="ChEBI" id="CHEBI:30013"/>
        <dbReference type="ChEBI" id="CHEBI:30616"/>
        <dbReference type="ChEBI" id="CHEBI:61977"/>
        <dbReference type="ChEBI" id="CHEBI:456216"/>
        <dbReference type="EC" id="2.7.11.1"/>
    </reaction>
</comment>
<evidence type="ECO:0000256" key="9">
    <source>
        <dbReference type="SAM" id="MobiDB-lite"/>
    </source>
</evidence>
<evidence type="ECO:0000256" key="2">
    <source>
        <dbReference type="ARBA" id="ARBA00022527"/>
    </source>
</evidence>
<dbReference type="GO" id="GO:0005524">
    <property type="term" value="F:ATP binding"/>
    <property type="evidence" value="ECO:0007669"/>
    <property type="project" value="UniProtKB-KW"/>
</dbReference>
<evidence type="ECO:0000256" key="1">
    <source>
        <dbReference type="ARBA" id="ARBA00012513"/>
    </source>
</evidence>
<evidence type="ECO:0000256" key="7">
    <source>
        <dbReference type="ARBA" id="ARBA00047899"/>
    </source>
</evidence>
<dbReference type="PANTHER" id="PTHR24346">
    <property type="entry name" value="MAP/MICROTUBULE AFFINITY-REGULATING KINASE"/>
    <property type="match status" value="1"/>
</dbReference>
<keyword evidence="12" id="KW-1185">Reference proteome</keyword>
<dbReference type="PANTHER" id="PTHR24346:SF84">
    <property type="entry name" value="TESTIS SPECIFIC SERINE KINASE 5"/>
    <property type="match status" value="1"/>
</dbReference>
<proteinExistence type="predicted"/>
<sequence length="490" mass="55207">MRRSKVREKGTSLQDKAYECRENGYLLSSKRIGTGAFSKVYLGYATQGKISKNYKLANDLRTKNHNMVAIKIISLHHAPPEYYKKFLPREIHALNATYRHPSVIQLYDMFHTLKWVYLVLELALRGDLLEHINNVSHTKGSLGLSEDEARKIFRQIVSAVKHCHSSHIVHRDLKCENILLDEGGFVKLTDFGFAKSYKDKSALMSTFCGSVAYTAPEILLSHKYNGEMADLWSLGVILYAMVTGKLPFGENHPRKLVQLLRKELPFHTPVSTACQDLILRLMQWQPSARLPLDQIYCHQWMSPSTAEPLIRVRATQSDITGGKKTPESRFWDASLAAKSSRPCQLGPGMPIPATTPFTRSTPMLAEGTQRVLASRRAGASSADGRRVLTKRGENRRVGEEVAVATATVVGVPECPYRLLMRPTIDQAGNPHKLFVARPRPPMTPKPFHNLPNFRKPGFTPPQELHDRMASHKLPHRPARKSPSRDSRAIK</sequence>
<protein>
    <recommendedName>
        <fullName evidence="1">non-specific serine/threonine protein kinase</fullName>
        <ecNumber evidence="1">2.7.11.1</ecNumber>
    </recommendedName>
</protein>
<dbReference type="GO" id="GO:0004674">
    <property type="term" value="F:protein serine/threonine kinase activity"/>
    <property type="evidence" value="ECO:0007669"/>
    <property type="project" value="UniProtKB-KW"/>
</dbReference>
<dbReference type="EC" id="2.7.11.1" evidence="1"/>
<evidence type="ECO:0000256" key="8">
    <source>
        <dbReference type="ARBA" id="ARBA00048679"/>
    </source>
</evidence>
<accession>A0ABD1J1T1</accession>
<evidence type="ECO:0000313" key="11">
    <source>
        <dbReference type="EMBL" id="KAL2080061.1"/>
    </source>
</evidence>
<evidence type="ECO:0000313" key="12">
    <source>
        <dbReference type="Proteomes" id="UP001591681"/>
    </source>
</evidence>
<evidence type="ECO:0000256" key="3">
    <source>
        <dbReference type="ARBA" id="ARBA00022679"/>
    </source>
</evidence>
<dbReference type="InterPro" id="IPR008271">
    <property type="entry name" value="Ser/Thr_kinase_AS"/>
</dbReference>
<dbReference type="InterPro" id="IPR000719">
    <property type="entry name" value="Prot_kinase_dom"/>
</dbReference>
<organism evidence="11 12">
    <name type="scientific">Coilia grayii</name>
    <name type="common">Gray's grenadier anchovy</name>
    <dbReference type="NCBI Taxonomy" id="363190"/>
    <lineage>
        <taxon>Eukaryota</taxon>
        <taxon>Metazoa</taxon>
        <taxon>Chordata</taxon>
        <taxon>Craniata</taxon>
        <taxon>Vertebrata</taxon>
        <taxon>Euteleostomi</taxon>
        <taxon>Actinopterygii</taxon>
        <taxon>Neopterygii</taxon>
        <taxon>Teleostei</taxon>
        <taxon>Clupei</taxon>
        <taxon>Clupeiformes</taxon>
        <taxon>Clupeoidei</taxon>
        <taxon>Engraulidae</taxon>
        <taxon>Coilinae</taxon>
        <taxon>Coilia</taxon>
    </lineage>
</organism>
<keyword evidence="3" id="KW-0808">Transferase</keyword>
<evidence type="ECO:0000256" key="5">
    <source>
        <dbReference type="ARBA" id="ARBA00022777"/>
    </source>
</evidence>
<dbReference type="EMBL" id="JBHFQA010000021">
    <property type="protein sequence ID" value="KAL2080061.1"/>
    <property type="molecule type" value="Genomic_DNA"/>
</dbReference>
<evidence type="ECO:0000259" key="10">
    <source>
        <dbReference type="PROSITE" id="PS50011"/>
    </source>
</evidence>
<keyword evidence="2" id="KW-0723">Serine/threonine-protein kinase</keyword>
<comment type="caution">
    <text evidence="11">The sequence shown here is derived from an EMBL/GenBank/DDBJ whole genome shotgun (WGS) entry which is preliminary data.</text>
</comment>
<reference evidence="11 12" key="1">
    <citation type="submission" date="2024-09" db="EMBL/GenBank/DDBJ databases">
        <title>A chromosome-level genome assembly of Gray's grenadier anchovy, Coilia grayii.</title>
        <authorList>
            <person name="Fu Z."/>
        </authorList>
    </citation>
    <scope>NUCLEOTIDE SEQUENCE [LARGE SCALE GENOMIC DNA]</scope>
    <source>
        <strain evidence="11">G4</strain>
        <tissue evidence="11">Muscle</tissue>
    </source>
</reference>
<keyword evidence="4" id="KW-0547">Nucleotide-binding</keyword>
<dbReference type="Gene3D" id="1.10.510.10">
    <property type="entry name" value="Transferase(Phosphotransferase) domain 1"/>
    <property type="match status" value="1"/>
</dbReference>
<gene>
    <name evidence="11" type="ORF">ACEWY4_023854</name>
</gene>
<feature type="region of interest" description="Disordered" evidence="9">
    <location>
        <begin position="452"/>
        <end position="490"/>
    </location>
</feature>
<dbReference type="FunFam" id="1.10.510.10:FF:000944">
    <property type="entry name" value="Testis-specific serine/threonine-protein kinase 5"/>
    <property type="match status" value="1"/>
</dbReference>
<dbReference type="SMART" id="SM00220">
    <property type="entry name" value="S_TKc"/>
    <property type="match status" value="1"/>
</dbReference>
<feature type="compositionally biased region" description="Basic residues" evidence="9">
    <location>
        <begin position="470"/>
        <end position="481"/>
    </location>
</feature>
<evidence type="ECO:0000256" key="6">
    <source>
        <dbReference type="ARBA" id="ARBA00022840"/>
    </source>
</evidence>
<dbReference type="Pfam" id="PF00069">
    <property type="entry name" value="Pkinase"/>
    <property type="match status" value="1"/>
</dbReference>
<dbReference type="AlphaFoldDB" id="A0ABD1J1T1"/>
<dbReference type="PROSITE" id="PS00108">
    <property type="entry name" value="PROTEIN_KINASE_ST"/>
    <property type="match status" value="1"/>
</dbReference>
<feature type="domain" description="Protein kinase" evidence="10">
    <location>
        <begin position="26"/>
        <end position="301"/>
    </location>
</feature>
<keyword evidence="5" id="KW-0418">Kinase</keyword>
<comment type="catalytic activity">
    <reaction evidence="8">
        <text>L-seryl-[protein] + ATP = O-phospho-L-seryl-[protein] + ADP + H(+)</text>
        <dbReference type="Rhea" id="RHEA:17989"/>
        <dbReference type="Rhea" id="RHEA-COMP:9863"/>
        <dbReference type="Rhea" id="RHEA-COMP:11604"/>
        <dbReference type="ChEBI" id="CHEBI:15378"/>
        <dbReference type="ChEBI" id="CHEBI:29999"/>
        <dbReference type="ChEBI" id="CHEBI:30616"/>
        <dbReference type="ChEBI" id="CHEBI:83421"/>
        <dbReference type="ChEBI" id="CHEBI:456216"/>
        <dbReference type="EC" id="2.7.11.1"/>
    </reaction>
</comment>
<dbReference type="InterPro" id="IPR011009">
    <property type="entry name" value="Kinase-like_dom_sf"/>
</dbReference>
<evidence type="ECO:0000256" key="4">
    <source>
        <dbReference type="ARBA" id="ARBA00022741"/>
    </source>
</evidence>
<keyword evidence="6" id="KW-0067">ATP-binding</keyword>